<feature type="chain" id="PRO_5010873656" description="Ig-like domain-containing protein" evidence="3">
    <location>
        <begin position="22"/>
        <end position="416"/>
    </location>
</feature>
<dbReference type="OrthoDB" id="10045577at2759"/>
<dbReference type="AlphaFoldDB" id="A0A1X7VNT8"/>
<proteinExistence type="predicted"/>
<dbReference type="EnsemblMetazoa" id="Aqu2.1.41505_001">
    <property type="protein sequence ID" value="Aqu2.1.41505_001"/>
    <property type="gene ID" value="Aqu2.1.41505"/>
</dbReference>
<feature type="transmembrane region" description="Helical" evidence="2">
    <location>
        <begin position="314"/>
        <end position="338"/>
    </location>
</feature>
<feature type="compositionally biased region" description="Basic and acidic residues" evidence="1">
    <location>
        <begin position="362"/>
        <end position="379"/>
    </location>
</feature>
<accession>A0A1X7VNT8</accession>
<keyword evidence="2" id="KW-0472">Membrane</keyword>
<name>A0A1X7VNT8_AMPQE</name>
<organism evidence="4">
    <name type="scientific">Amphimedon queenslandica</name>
    <name type="common">Sponge</name>
    <dbReference type="NCBI Taxonomy" id="400682"/>
    <lineage>
        <taxon>Eukaryota</taxon>
        <taxon>Metazoa</taxon>
        <taxon>Porifera</taxon>
        <taxon>Demospongiae</taxon>
        <taxon>Heteroscleromorpha</taxon>
        <taxon>Haplosclerida</taxon>
        <taxon>Niphatidae</taxon>
        <taxon>Amphimedon</taxon>
    </lineage>
</organism>
<evidence type="ECO:0000256" key="2">
    <source>
        <dbReference type="SAM" id="Phobius"/>
    </source>
</evidence>
<feature type="region of interest" description="Disordered" evidence="1">
    <location>
        <begin position="269"/>
        <end position="303"/>
    </location>
</feature>
<keyword evidence="3" id="KW-0732">Signal</keyword>
<protein>
    <recommendedName>
        <fullName evidence="6">Ig-like domain-containing protein</fullName>
    </recommendedName>
</protein>
<evidence type="ECO:0000256" key="1">
    <source>
        <dbReference type="SAM" id="MobiDB-lite"/>
    </source>
</evidence>
<sequence>MMALIKMALPLLLFVVQLSHTIIQYEKALAGTEVILYESCSDWLFTNDTVSDILATSINGVIIKYDDELHISSINGYHEGFYKCSSDHSVVVNLTVYAVPQFQSFGTHVVSDGQSTVLNISLDYVNGGARGAKQNIYAVILKKAGAGSSLLYCYTDGRGCSTKEPFIQNYTPTDTPSNFTASVRTSNVNISDNGTYEVVVELKNIKNDHSVATSKSTFNLLVTATPSIITTSSIVSETSVIMTSILSSTITTTETSPIPSSSTTLWTTTQTLSVSSQSETETSTTSPSNTTTNTPSTPSSPSDYASNILDEKSIIMIVVLMMILIVIAIGVILSLCLVQRRRKASHYSKNVIKMFNPTSQSRSEDVERPSRERDDKRSYCSEAGESATSLSPNFLYDTIPAFVLTLGPGNSKIARV</sequence>
<evidence type="ECO:0000313" key="5">
    <source>
        <dbReference type="Proteomes" id="UP000007879"/>
    </source>
</evidence>
<gene>
    <name evidence="4" type="primary">109591046</name>
</gene>
<dbReference type="InParanoid" id="A0A1X7VNT8"/>
<reference evidence="4" key="2">
    <citation type="submission" date="2017-05" db="UniProtKB">
        <authorList>
            <consortium name="EnsemblMetazoa"/>
        </authorList>
    </citation>
    <scope>IDENTIFICATION</scope>
</reference>
<feature type="signal peptide" evidence="3">
    <location>
        <begin position="1"/>
        <end position="21"/>
    </location>
</feature>
<keyword evidence="5" id="KW-1185">Reference proteome</keyword>
<dbReference type="EnsemblMetazoa" id="XM_020006858.1">
    <property type="protein sequence ID" value="XP_019862417.1"/>
    <property type="gene ID" value="LOC109591046"/>
</dbReference>
<reference evidence="5" key="1">
    <citation type="journal article" date="2010" name="Nature">
        <title>The Amphimedon queenslandica genome and the evolution of animal complexity.</title>
        <authorList>
            <person name="Srivastava M."/>
            <person name="Simakov O."/>
            <person name="Chapman J."/>
            <person name="Fahey B."/>
            <person name="Gauthier M.E."/>
            <person name="Mitros T."/>
            <person name="Richards G.S."/>
            <person name="Conaco C."/>
            <person name="Dacre M."/>
            <person name="Hellsten U."/>
            <person name="Larroux C."/>
            <person name="Putnam N.H."/>
            <person name="Stanke M."/>
            <person name="Adamska M."/>
            <person name="Darling A."/>
            <person name="Degnan S.M."/>
            <person name="Oakley T.H."/>
            <person name="Plachetzki D.C."/>
            <person name="Zhai Y."/>
            <person name="Adamski M."/>
            <person name="Calcino A."/>
            <person name="Cummins S.F."/>
            <person name="Goodstein D.M."/>
            <person name="Harris C."/>
            <person name="Jackson D.J."/>
            <person name="Leys S.P."/>
            <person name="Shu S."/>
            <person name="Woodcroft B.J."/>
            <person name="Vervoort M."/>
            <person name="Kosik K.S."/>
            <person name="Manning G."/>
            <person name="Degnan B.M."/>
            <person name="Rokhsar D.S."/>
        </authorList>
    </citation>
    <scope>NUCLEOTIDE SEQUENCE [LARGE SCALE GENOMIC DNA]</scope>
</reference>
<feature type="region of interest" description="Disordered" evidence="1">
    <location>
        <begin position="358"/>
        <end position="384"/>
    </location>
</feature>
<keyword evidence="2" id="KW-0812">Transmembrane</keyword>
<evidence type="ECO:0000256" key="3">
    <source>
        <dbReference type="SAM" id="SignalP"/>
    </source>
</evidence>
<dbReference type="Proteomes" id="UP000007879">
    <property type="component" value="Unassembled WGS sequence"/>
</dbReference>
<evidence type="ECO:0008006" key="6">
    <source>
        <dbReference type="Google" id="ProtNLM"/>
    </source>
</evidence>
<evidence type="ECO:0000313" key="4">
    <source>
        <dbReference type="EnsemblMetazoa" id="Aqu2.1.41505_001"/>
    </source>
</evidence>
<keyword evidence="2" id="KW-1133">Transmembrane helix</keyword>
<dbReference type="KEGG" id="aqu:109591046"/>
<feature type="compositionally biased region" description="Low complexity" evidence="1">
    <location>
        <begin position="269"/>
        <end position="302"/>
    </location>
</feature>